<evidence type="ECO:0000313" key="2">
    <source>
        <dbReference type="Proteomes" id="UP000014071"/>
    </source>
</evidence>
<keyword evidence="2" id="KW-1185">Reference proteome</keyword>
<dbReference type="RefSeq" id="XP_012193208.1">
    <property type="nucleotide sequence ID" value="XM_012337818.1"/>
</dbReference>
<dbReference type="eggNOG" id="ENOG502SBXQ">
    <property type="taxonomic scope" value="Eukaryota"/>
</dbReference>
<dbReference type="OrthoDB" id="2224399at2759"/>
<organism evidence="1 2">
    <name type="scientific">Pseudozyma hubeiensis (strain SY62)</name>
    <name type="common">Yeast</name>
    <dbReference type="NCBI Taxonomy" id="1305764"/>
    <lineage>
        <taxon>Eukaryota</taxon>
        <taxon>Fungi</taxon>
        <taxon>Dikarya</taxon>
        <taxon>Basidiomycota</taxon>
        <taxon>Ustilaginomycotina</taxon>
        <taxon>Ustilaginomycetes</taxon>
        <taxon>Ustilaginales</taxon>
        <taxon>Ustilaginaceae</taxon>
        <taxon>Pseudozyma</taxon>
    </lineage>
</organism>
<accession>R9PE33</accession>
<dbReference type="AlphaFoldDB" id="R9PE33"/>
<dbReference type="GeneID" id="24112487"/>
<dbReference type="EMBL" id="DF238832">
    <property type="protein sequence ID" value="GAC99621.1"/>
    <property type="molecule type" value="Genomic_DNA"/>
</dbReference>
<reference evidence="2" key="1">
    <citation type="journal article" date="2013" name="Genome Announc.">
        <title>Draft genome sequence of the basidiomycetous yeast-like fungus Pseudozyma hubeiensis SY62, which produces an abundant amount of the biosurfactant mannosylerythritol lipids.</title>
        <authorList>
            <person name="Konishi M."/>
            <person name="Hatada Y."/>
            <person name="Horiuchi J."/>
        </authorList>
    </citation>
    <scope>NUCLEOTIDE SEQUENCE [LARGE SCALE GENOMIC DNA]</scope>
    <source>
        <strain evidence="2">SY62</strain>
    </source>
</reference>
<gene>
    <name evidence="1" type="ORF">PHSY_007224</name>
</gene>
<sequence>MIEIEALVGVLGSSSTHTNVQDLLGQLHDSPATVEPDVKAYPDVVYHNYHTLGLSLQYEATSPNTNASTCSPQELRLAAIDVYSGHDDKRWSCFTALPLQVDAVSPGAEANPRKAVIAHESTGKQLVADLGEPQRKGGGANDRAGPAVWMEWHLQLKPCHSFSKGHFKLQVELAGAAARGADRWNAEKAGACTWQVITIS</sequence>
<evidence type="ECO:0000313" key="1">
    <source>
        <dbReference type="EMBL" id="GAC99621.1"/>
    </source>
</evidence>
<dbReference type="Proteomes" id="UP000014071">
    <property type="component" value="Unassembled WGS sequence"/>
</dbReference>
<dbReference type="HOGENOM" id="CLU_112572_0_0_1"/>
<proteinExistence type="predicted"/>
<name>R9PE33_PSEHS</name>
<protein>
    <submittedName>
        <fullName evidence="1">Uncharacterized protein</fullName>
    </submittedName>
</protein>